<dbReference type="RefSeq" id="WP_085891200.1">
    <property type="nucleotide sequence ID" value="NZ_FWFL01000002.1"/>
</dbReference>
<organism evidence="1 2">
    <name type="scientific">Roseovarius litorisediminis</name>
    <dbReference type="NCBI Taxonomy" id="1312363"/>
    <lineage>
        <taxon>Bacteria</taxon>
        <taxon>Pseudomonadati</taxon>
        <taxon>Pseudomonadota</taxon>
        <taxon>Alphaproteobacteria</taxon>
        <taxon>Rhodobacterales</taxon>
        <taxon>Roseobacteraceae</taxon>
        <taxon>Roseovarius</taxon>
    </lineage>
</organism>
<protein>
    <submittedName>
        <fullName evidence="1">Uncharacterized protein</fullName>
    </submittedName>
</protein>
<keyword evidence="2" id="KW-1185">Reference proteome</keyword>
<name>A0A1Y5RSY5_9RHOB</name>
<evidence type="ECO:0000313" key="2">
    <source>
        <dbReference type="Proteomes" id="UP000193827"/>
    </source>
</evidence>
<dbReference type="EMBL" id="FWFL01000002">
    <property type="protein sequence ID" value="SLN22047.1"/>
    <property type="molecule type" value="Genomic_DNA"/>
</dbReference>
<proteinExistence type="predicted"/>
<sequence>MENLNPGAKNQIRELVMRERTMALSEREWKHRLRGYGYAIMDTDEGQMITSLVQGAALCSLPAHALA</sequence>
<dbReference type="AlphaFoldDB" id="A0A1Y5RSY5"/>
<dbReference type="Proteomes" id="UP000193827">
    <property type="component" value="Unassembled WGS sequence"/>
</dbReference>
<gene>
    <name evidence="1" type="ORF">PEL8287_00953</name>
</gene>
<evidence type="ECO:0000313" key="1">
    <source>
        <dbReference type="EMBL" id="SLN22047.1"/>
    </source>
</evidence>
<dbReference type="OrthoDB" id="7874863at2"/>
<reference evidence="1 2" key="1">
    <citation type="submission" date="2017-03" db="EMBL/GenBank/DDBJ databases">
        <authorList>
            <person name="Afonso C.L."/>
            <person name="Miller P.J."/>
            <person name="Scott M.A."/>
            <person name="Spackman E."/>
            <person name="Goraichik I."/>
            <person name="Dimitrov K.M."/>
            <person name="Suarez D.L."/>
            <person name="Swayne D.E."/>
        </authorList>
    </citation>
    <scope>NUCLEOTIDE SEQUENCE [LARGE SCALE GENOMIC DNA]</scope>
    <source>
        <strain evidence="1 2">CECT 8287</strain>
    </source>
</reference>
<accession>A0A1Y5RSY5</accession>